<dbReference type="PANTHER" id="PTHR23157">
    <property type="entry name" value="GRIP AND COILED-COIL DOMAIN-CONTAINING PROTEIN 1"/>
    <property type="match status" value="1"/>
</dbReference>
<feature type="domain" description="GRIP" evidence="8">
    <location>
        <begin position="835"/>
        <end position="883"/>
    </location>
</feature>
<feature type="coiled-coil region" evidence="6">
    <location>
        <begin position="618"/>
        <end position="775"/>
    </location>
</feature>
<evidence type="ECO:0000256" key="7">
    <source>
        <dbReference type="SAM" id="MobiDB-lite"/>
    </source>
</evidence>
<feature type="coiled-coil region" evidence="6">
    <location>
        <begin position="385"/>
        <end position="461"/>
    </location>
</feature>
<dbReference type="SMART" id="SM00755">
    <property type="entry name" value="Grip"/>
    <property type="match status" value="1"/>
</dbReference>
<keyword evidence="3" id="KW-0963">Cytoplasm</keyword>
<accession>A0A0D0VWH5</accession>
<evidence type="ECO:0000256" key="3">
    <source>
        <dbReference type="ARBA" id="ARBA00022490"/>
    </source>
</evidence>
<feature type="region of interest" description="Disordered" evidence="7">
    <location>
        <begin position="208"/>
        <end position="254"/>
    </location>
</feature>
<evidence type="ECO:0000256" key="6">
    <source>
        <dbReference type="SAM" id="Coils"/>
    </source>
</evidence>
<dbReference type="GO" id="GO:0005794">
    <property type="term" value="C:Golgi apparatus"/>
    <property type="evidence" value="ECO:0007669"/>
    <property type="project" value="TreeGrafter"/>
</dbReference>
<evidence type="ECO:0000256" key="2">
    <source>
        <dbReference type="ARBA" id="ARBA00004496"/>
    </source>
</evidence>
<dbReference type="Gene3D" id="1.10.220.60">
    <property type="entry name" value="GRIP domain"/>
    <property type="match status" value="1"/>
</dbReference>
<dbReference type="PANTHER" id="PTHR23157:SF25">
    <property type="entry name" value="GRIP AND COILED-COIL DOMAIN-CONTAINING PROTEIN 1"/>
    <property type="match status" value="1"/>
</dbReference>
<dbReference type="InterPro" id="IPR000237">
    <property type="entry name" value="GRIP_dom"/>
</dbReference>
<feature type="region of interest" description="Disordered" evidence="7">
    <location>
        <begin position="25"/>
        <end position="75"/>
    </location>
</feature>
<keyword evidence="5" id="KW-0472">Membrane</keyword>
<dbReference type="OrthoDB" id="1926336at2759"/>
<proteinExistence type="predicted"/>
<dbReference type="AlphaFoldDB" id="A0A0D0VWH5"/>
<dbReference type="PROSITE" id="PS50913">
    <property type="entry name" value="GRIP"/>
    <property type="match status" value="1"/>
</dbReference>
<dbReference type="Pfam" id="PF01465">
    <property type="entry name" value="GRIP"/>
    <property type="match status" value="1"/>
</dbReference>
<feature type="region of interest" description="Disordered" evidence="7">
    <location>
        <begin position="577"/>
        <end position="606"/>
    </location>
</feature>
<dbReference type="EMBL" id="KN847974">
    <property type="protein sequence ID" value="KIR49755.1"/>
    <property type="molecule type" value="Genomic_DNA"/>
</dbReference>
<dbReference type="InterPro" id="IPR051952">
    <property type="entry name" value="Golgi-autophagy_related"/>
</dbReference>
<evidence type="ECO:0000256" key="5">
    <source>
        <dbReference type="ARBA" id="ARBA00023136"/>
    </source>
</evidence>
<gene>
    <name evidence="9" type="ORF">I312_00845</name>
</gene>
<feature type="coiled-coil region" evidence="6">
    <location>
        <begin position="260"/>
        <end position="287"/>
    </location>
</feature>
<feature type="compositionally biased region" description="Polar residues" evidence="7">
    <location>
        <begin position="583"/>
        <end position="603"/>
    </location>
</feature>
<protein>
    <recommendedName>
        <fullName evidence="8">GRIP domain-containing protein</fullName>
    </recommendedName>
</protein>
<evidence type="ECO:0000259" key="8">
    <source>
        <dbReference type="PROSITE" id="PS50913"/>
    </source>
</evidence>
<organism evidence="9">
    <name type="scientific">Cryptococcus bacillisporus CA1280</name>
    <dbReference type="NCBI Taxonomy" id="1296109"/>
    <lineage>
        <taxon>Eukaryota</taxon>
        <taxon>Fungi</taxon>
        <taxon>Dikarya</taxon>
        <taxon>Basidiomycota</taxon>
        <taxon>Agaricomycotina</taxon>
        <taxon>Tremellomycetes</taxon>
        <taxon>Tremellales</taxon>
        <taxon>Cryptococcaceae</taxon>
        <taxon>Cryptococcus</taxon>
        <taxon>Cryptococcus gattii species complex</taxon>
    </lineage>
</organism>
<feature type="compositionally biased region" description="Basic and acidic residues" evidence="7">
    <location>
        <begin position="231"/>
        <end position="254"/>
    </location>
</feature>
<evidence type="ECO:0000256" key="4">
    <source>
        <dbReference type="ARBA" id="ARBA00023054"/>
    </source>
</evidence>
<reference evidence="9" key="1">
    <citation type="submission" date="2015-01" db="EMBL/GenBank/DDBJ databases">
        <title>The Genome Sequence of Cryptococcus gattii CA1280.</title>
        <authorList>
            <consortium name="The Broad Institute Genomics Platform"/>
            <person name="Cuomo C."/>
            <person name="Litvintseva A."/>
            <person name="Chen Y."/>
            <person name="Heitman J."/>
            <person name="Sun S."/>
            <person name="Springer D."/>
            <person name="Dromer F."/>
            <person name="Young S."/>
            <person name="Zeng Q."/>
            <person name="Gargeya S."/>
            <person name="Abouelleil A."/>
            <person name="Alvarado L."/>
            <person name="Chapman S.B."/>
            <person name="Gainer-Dewar J."/>
            <person name="Goldberg J."/>
            <person name="Griggs A."/>
            <person name="Gujja S."/>
            <person name="Hansen M."/>
            <person name="Howarth C."/>
            <person name="Imamovic A."/>
            <person name="Larimer J."/>
            <person name="Murphy C."/>
            <person name="Naylor J."/>
            <person name="Pearson M."/>
            <person name="Priest M."/>
            <person name="Roberts A."/>
            <person name="Saif S."/>
            <person name="Shea T."/>
            <person name="Sykes S."/>
            <person name="Wortman J."/>
            <person name="Nusbaum C."/>
            <person name="Birren B."/>
        </authorList>
    </citation>
    <scope>NUCLEOTIDE SEQUENCE [LARGE SCALE GENOMIC DNA]</scope>
    <source>
        <strain evidence="9">CA1280</strain>
    </source>
</reference>
<dbReference type="HOGENOM" id="CLU_326520_0_0_1"/>
<sequence length="886" mass="98786">MFAVSLQDRLKAAVNSLEATGSSLQARALNANQHPHDTKGSGPQDATSANPPPAPPSPTFQHSSSSKQDVRPKSVPVSLNQAAYTGATTSQLAENALSGLRKSLQFGRSSLDLPNSVGISSSLPATPNGQEIKDIGLPSLSASVPAEPSAFAGKSPTASSLEISDATDGPTEIHARSIPLRALTDPISIPLPPSPTLSSISCSPEVDLLGASTSDDGVDETKMPRTASSSKNDHKELDIVEKPSINEDGKDLDKPVEEVASTDVKKLADLERRYDDLSNRFTNLLTQTHQANKIFRELTRLENGISDAEALEGWVRMMVGKVEMMGKEMKRLQDSLTLQDSRIEELRDTHRLESASQNELVSKLRSDLSESESKLSTYSSTVATLTQVRADLAKSLTQVREEEEKRTKAISLLKTVRLKLVKVEKEKEELEKDRASERAERSRLTEEMEKARIEKEKEVSSLKKGFERELAGAKERYEKDLKDKKASWELEMITTKAAHAKELSQKSTKISGLEAIIKELNTNKQTIHTLLQSKQAEAESARAEMEEMQTKSKELEFQLREANERCSLLEDSMRDDVVRRGQSVGSTETRTDSLSPTRNSTLSGAGPMEIQRLLAESESRAESKLSDLRARIRALECERNELEEEWAGKMQERVKELEKMRRVLLDKEKEHARSLEGLRERESRIQEVEQKTRDLEAEISRMKLRMEEVEGDKAVAAESERTAREELSSLQHELVDLHSQLDDSKSHISFLKSTNKTLRDEMRKIQSSIQLMEKQRNPGVGYWAAAGSQRSNMVSPPMSNVNLDSPAPGRKSAESIRTATGTEIGSELGESKRTPEEEDLNLEYLRNVILQFLEHKEMRPNLVRVMSVILRFTPQELRRLNAKLLS</sequence>
<evidence type="ECO:0000256" key="1">
    <source>
        <dbReference type="ARBA" id="ARBA00004184"/>
    </source>
</evidence>
<comment type="subcellular location">
    <subcellularLocation>
        <location evidence="2">Cytoplasm</location>
    </subcellularLocation>
    <subcellularLocation>
        <location evidence="1">Endomembrane system</location>
        <topology evidence="1">Peripheral membrane protein</topology>
    </subcellularLocation>
</comment>
<evidence type="ECO:0000313" key="9">
    <source>
        <dbReference type="EMBL" id="KIR49755.1"/>
    </source>
</evidence>
<keyword evidence="4 6" id="KW-0175">Coiled coil</keyword>
<feature type="coiled-coil region" evidence="6">
    <location>
        <begin position="531"/>
        <end position="572"/>
    </location>
</feature>
<feature type="region of interest" description="Disordered" evidence="7">
    <location>
        <begin position="146"/>
        <end position="170"/>
    </location>
</feature>
<name>A0A0D0VWH5_CRYGA</name>